<evidence type="ECO:0000313" key="3">
    <source>
        <dbReference type="Proteomes" id="UP001306950"/>
    </source>
</evidence>
<proteinExistence type="predicted"/>
<feature type="signal peptide" evidence="1">
    <location>
        <begin position="1"/>
        <end position="26"/>
    </location>
</feature>
<comment type="caution">
    <text evidence="2">The sequence shown here is derived from an EMBL/GenBank/DDBJ whole genome shotgun (WGS) entry which is preliminary data.</text>
</comment>
<evidence type="ECO:0000256" key="1">
    <source>
        <dbReference type="SAM" id="SignalP"/>
    </source>
</evidence>
<name>A0ABU7VVQ2_9BACL</name>
<dbReference type="SUPFAM" id="SSF110296">
    <property type="entry name" value="Oligoxyloglucan reducing end-specific cellobiohydrolase"/>
    <property type="match status" value="1"/>
</dbReference>
<keyword evidence="3" id="KW-1185">Reference proteome</keyword>
<protein>
    <recommendedName>
        <fullName evidence="4">Photosynthesis system II assembly factor Ycf48/Hcf136-like domain-containing protein</fullName>
    </recommendedName>
</protein>
<keyword evidence="1" id="KW-0732">Signal</keyword>
<reference evidence="2 3" key="1">
    <citation type="submission" date="2024-02" db="EMBL/GenBank/DDBJ databases">
        <title>A nitrogen-fixing paenibacillus bacterium.</title>
        <authorList>
            <person name="Zhang W.L."/>
            <person name="Chen S.F."/>
        </authorList>
    </citation>
    <scope>NUCLEOTIDE SEQUENCE [LARGE SCALE GENOMIC DNA]</scope>
    <source>
        <strain evidence="2 3">M1</strain>
    </source>
</reference>
<dbReference type="EMBL" id="JAZHPZ010000010">
    <property type="protein sequence ID" value="MEF2967854.1"/>
    <property type="molecule type" value="Genomic_DNA"/>
</dbReference>
<accession>A0ABU7VVQ2</accession>
<feature type="chain" id="PRO_5046159320" description="Photosynthesis system II assembly factor Ycf48/Hcf136-like domain-containing protein" evidence="1">
    <location>
        <begin position="27"/>
        <end position="660"/>
    </location>
</feature>
<gene>
    <name evidence="2" type="ORF">V3851_18650</name>
</gene>
<organism evidence="2 3">
    <name type="scientific">Paenibacillus haidiansis</name>
    <dbReference type="NCBI Taxonomy" id="1574488"/>
    <lineage>
        <taxon>Bacteria</taxon>
        <taxon>Bacillati</taxon>
        <taxon>Bacillota</taxon>
        <taxon>Bacilli</taxon>
        <taxon>Bacillales</taxon>
        <taxon>Paenibacillaceae</taxon>
        <taxon>Paenibacillus</taxon>
    </lineage>
</organism>
<dbReference type="SUPFAM" id="SSF75005">
    <property type="entry name" value="Arabinanase/levansucrase/invertase"/>
    <property type="match status" value="1"/>
</dbReference>
<dbReference type="RefSeq" id="WP_331848069.1">
    <property type="nucleotide sequence ID" value="NZ_JAZHPZ010000010.1"/>
</dbReference>
<dbReference type="Proteomes" id="UP001306950">
    <property type="component" value="Unassembled WGS sequence"/>
</dbReference>
<evidence type="ECO:0000313" key="2">
    <source>
        <dbReference type="EMBL" id="MEF2967854.1"/>
    </source>
</evidence>
<evidence type="ECO:0008006" key="4">
    <source>
        <dbReference type="Google" id="ProtNLM"/>
    </source>
</evidence>
<sequence length="660" mass="73224">MKGIQKFVILLCFVLSVTAIPGHSFAKEDYKFTKQNAFFGSDLFDVAYGNGVYVAVGGDGAIVRSADSKTWSVVSSGTTVRILSVSFGGGVFVAVGEQNLILTSTDGIKWTKQTLAITKKNVPSWVETQKGDFAKSKVQTNSSVIWDGKQFVLLTQMELYVFKPDPYYPESANKVYNPSGYAFVSTSLDGVTWKTTQAASSIYNSSKIKYINGVYYIFSEYKALTSRNLVNWTDYSDAEYTDVAFGPGGLVIAYDRVESARSRNAVIVTDSLLNADAAKSKDLLEWSESGGPNSIDYVYDRYIINADGGYFLTSTDAKTWNAINMFNEEPSFSMEPIEDPGAFSLGDINTDRARLFKTIWDGRQFISVGAFGGIYTSPDMKSFEKHPVEGGVSPIGSDFYGIGFESGTYYLYGSNGTFLASGDAVQWKKPFNLLKNYSVLSASYNGEDYAFGAEEEDWGFKSLGRVYYFSVNRASLVEGVALSQLMYGLDHPIEVKWDGSNFIGRTRAGEIYKYDPASGWKDISPTNPQLVDNEPIIVSGNDHTVKYEYSDSSGTIMLYYMADGKWVKAEYPVWSEYEKYYLRHLDNNSKKEDTLSTIIYGNNEFMAVGAGGLILRSPDGKVWTKVQSGTSEYLHDLIWDGKQYIAVGNKGTYLTYTPQN</sequence>
<dbReference type="InterPro" id="IPR023296">
    <property type="entry name" value="Glyco_hydro_beta-prop_sf"/>
</dbReference>